<accession>A0A0K6GKE0</accession>
<name>A0A0K6GKE0_9BACL</name>
<keyword evidence="8" id="KW-1185">Reference proteome</keyword>
<feature type="transmembrane region" description="Helical" evidence="6">
    <location>
        <begin position="7"/>
        <end position="30"/>
    </location>
</feature>
<feature type="transmembrane region" description="Helical" evidence="6">
    <location>
        <begin position="115"/>
        <end position="132"/>
    </location>
</feature>
<organism evidence="7 8">
    <name type="scientific">Anoxybacillus suryakundensis</name>
    <dbReference type="NCBI Taxonomy" id="1325335"/>
    <lineage>
        <taxon>Bacteria</taxon>
        <taxon>Bacillati</taxon>
        <taxon>Bacillota</taxon>
        <taxon>Bacilli</taxon>
        <taxon>Bacillales</taxon>
        <taxon>Anoxybacillaceae</taxon>
        <taxon>Anoxybacillus</taxon>
    </lineage>
</organism>
<evidence type="ECO:0000256" key="4">
    <source>
        <dbReference type="ARBA" id="ARBA00022989"/>
    </source>
</evidence>
<evidence type="ECO:0000313" key="7">
    <source>
        <dbReference type="EMBL" id="CUA79097.1"/>
    </source>
</evidence>
<dbReference type="Pfam" id="PF02653">
    <property type="entry name" value="BPD_transp_2"/>
    <property type="match status" value="1"/>
</dbReference>
<keyword evidence="3 6" id="KW-0812">Transmembrane</keyword>
<evidence type="ECO:0000256" key="3">
    <source>
        <dbReference type="ARBA" id="ARBA00022692"/>
    </source>
</evidence>
<feature type="transmembrane region" description="Helical" evidence="6">
    <location>
        <begin position="246"/>
        <end position="265"/>
    </location>
</feature>
<gene>
    <name evidence="7" type="ORF">Ga0061060_102169</name>
</gene>
<dbReference type="STRING" id="1325335.GCA_001418025_00401"/>
<feature type="transmembrane region" description="Helical" evidence="6">
    <location>
        <begin position="219"/>
        <end position="240"/>
    </location>
</feature>
<dbReference type="CDD" id="cd06579">
    <property type="entry name" value="TM_PBP1_transp_AraH_like"/>
    <property type="match status" value="1"/>
</dbReference>
<dbReference type="PANTHER" id="PTHR32196:SF72">
    <property type="entry name" value="RIBOSE IMPORT PERMEASE PROTEIN RBSC"/>
    <property type="match status" value="1"/>
</dbReference>
<evidence type="ECO:0000313" key="8">
    <source>
        <dbReference type="Proteomes" id="UP000182738"/>
    </source>
</evidence>
<evidence type="ECO:0000256" key="6">
    <source>
        <dbReference type="SAM" id="Phobius"/>
    </source>
</evidence>
<evidence type="ECO:0000256" key="2">
    <source>
        <dbReference type="ARBA" id="ARBA00022475"/>
    </source>
</evidence>
<sequence>MKFLYKYGTILAIVIVIAFFSLTLDSFFTYANFSDILRSISIVTLVAIGITFSLVVDGFDLSVGSTVSLATIASASALVLHRQELLVALIVPLILGALVGILNAFLIIRLRLPDLLATLAVMYIINGVQLTYTKGFSIYNDMPLPEGGVAPGKFIPSFLFIGQGELFGIPFSVLLMLLLVIGAHLFLTYTKTGRLFYMTGENREAAHLTGIPVNRYRTYAYVISGMFAALGGIVLASRIGTGQVSAGASLLMDGVAAAFIGFSVFGIGKPNVIGTLLGSIFIGVLLNGLTMMNVPYYAQDIVKGALLIFALALSHMVKK</sequence>
<feature type="transmembrane region" description="Helical" evidence="6">
    <location>
        <begin position="36"/>
        <end position="56"/>
    </location>
</feature>
<dbReference type="InterPro" id="IPR001851">
    <property type="entry name" value="ABC_transp_permease"/>
</dbReference>
<dbReference type="GO" id="GO:0022857">
    <property type="term" value="F:transmembrane transporter activity"/>
    <property type="evidence" value="ECO:0007669"/>
    <property type="project" value="InterPro"/>
</dbReference>
<proteinExistence type="predicted"/>
<feature type="transmembrane region" description="Helical" evidence="6">
    <location>
        <begin position="63"/>
        <end position="80"/>
    </location>
</feature>
<dbReference type="Proteomes" id="UP000182738">
    <property type="component" value="Unassembled WGS sequence"/>
</dbReference>
<reference evidence="8" key="1">
    <citation type="submission" date="2015-08" db="EMBL/GenBank/DDBJ databases">
        <authorList>
            <person name="Varghese N."/>
        </authorList>
    </citation>
    <scope>NUCLEOTIDE SEQUENCE [LARGE SCALE GENOMIC DNA]</scope>
    <source>
        <strain evidence="8">DSM 27374</strain>
    </source>
</reference>
<dbReference type="GO" id="GO:0005886">
    <property type="term" value="C:plasma membrane"/>
    <property type="evidence" value="ECO:0007669"/>
    <property type="project" value="UniProtKB-SubCell"/>
</dbReference>
<dbReference type="PANTHER" id="PTHR32196">
    <property type="entry name" value="ABC TRANSPORTER PERMEASE PROTEIN YPHD-RELATED-RELATED"/>
    <property type="match status" value="1"/>
</dbReference>
<keyword evidence="5 6" id="KW-0472">Membrane</keyword>
<comment type="subcellular location">
    <subcellularLocation>
        <location evidence="1">Cell membrane</location>
        <topology evidence="1">Multi-pass membrane protein</topology>
    </subcellularLocation>
</comment>
<dbReference type="EMBL" id="CYGZ01000002">
    <property type="protein sequence ID" value="CUA79097.1"/>
    <property type="molecule type" value="Genomic_DNA"/>
</dbReference>
<evidence type="ECO:0000256" key="5">
    <source>
        <dbReference type="ARBA" id="ARBA00023136"/>
    </source>
</evidence>
<feature type="transmembrane region" description="Helical" evidence="6">
    <location>
        <begin position="86"/>
        <end position="108"/>
    </location>
</feature>
<evidence type="ECO:0000256" key="1">
    <source>
        <dbReference type="ARBA" id="ARBA00004651"/>
    </source>
</evidence>
<dbReference type="AlphaFoldDB" id="A0A0K6GKE0"/>
<keyword evidence="2" id="KW-1003">Cell membrane</keyword>
<keyword evidence="4 6" id="KW-1133">Transmembrane helix</keyword>
<dbReference type="OrthoDB" id="9815820at2"/>
<protein>
    <submittedName>
        <fullName evidence="7">Monosaccharide ABC transporter membrane protein, CUT2 family (TC 3.A.1.2.-)</fullName>
    </submittedName>
</protein>
<feature type="transmembrane region" description="Helical" evidence="6">
    <location>
        <begin position="166"/>
        <end position="189"/>
    </location>
</feature>
<dbReference type="RefSeq" id="WP_032100638.1">
    <property type="nucleotide sequence ID" value="NZ_BAABDZ010000031.1"/>
</dbReference>
<feature type="transmembrane region" description="Helical" evidence="6">
    <location>
        <begin position="272"/>
        <end position="290"/>
    </location>
</feature>